<organism evidence="3 4">
    <name type="scientific">Ustilaginoidea virens</name>
    <name type="common">Rice false smut fungus</name>
    <name type="synonym">Villosiclava virens</name>
    <dbReference type="NCBI Taxonomy" id="1159556"/>
    <lineage>
        <taxon>Eukaryota</taxon>
        <taxon>Fungi</taxon>
        <taxon>Dikarya</taxon>
        <taxon>Ascomycota</taxon>
        <taxon>Pezizomycotina</taxon>
        <taxon>Sordariomycetes</taxon>
        <taxon>Hypocreomycetidae</taxon>
        <taxon>Hypocreales</taxon>
        <taxon>Clavicipitaceae</taxon>
        <taxon>Ustilaginoidea</taxon>
    </lineage>
</organism>
<feature type="region of interest" description="Disordered" evidence="1">
    <location>
        <begin position="23"/>
        <end position="51"/>
    </location>
</feature>
<dbReference type="AlphaFoldDB" id="A0A1B5L2E4"/>
<comment type="caution">
    <text evidence="3">The sequence shown here is derived from an EMBL/GenBank/DDBJ whole genome shotgun (WGS) entry which is preliminary data.</text>
</comment>
<proteinExistence type="predicted"/>
<evidence type="ECO:0000313" key="4">
    <source>
        <dbReference type="Proteomes" id="UP000054053"/>
    </source>
</evidence>
<feature type="compositionally biased region" description="Basic residues" evidence="1">
    <location>
        <begin position="23"/>
        <end position="34"/>
    </location>
</feature>
<name>A0A1B5L2E4_USTVR</name>
<dbReference type="Proteomes" id="UP000054053">
    <property type="component" value="Unassembled WGS sequence"/>
</dbReference>
<feature type="signal peptide" evidence="2">
    <location>
        <begin position="1"/>
        <end position="18"/>
    </location>
</feature>
<sequence>MRKLLVLLLLGLLASVHAKTERKKTIRKGKKFNKLRGESRPPPVSARKHLEAETSTLPQWARIIRRQLDLIRRRLRWKRGEEPGMNGITAGRNPRELLTLLPPHPIAQCPEDGFTCYVGGGDNAEYVICGPRDTSSVPVVGSGESVPPAVGFDNLGTPPVVDFDALHAPPVVGFGGLDAPPMAGFGGLDAPPIVEFDGLDAPPTVDVDVLEGLFPDGIADDAFFQGGITDALFPGGTADDAFFQGGIADDAFLQGGIADDALFQGGIADDALFQGGIADDAVFQGGIAGGGF</sequence>
<evidence type="ECO:0000256" key="1">
    <source>
        <dbReference type="SAM" id="MobiDB-lite"/>
    </source>
</evidence>
<gene>
    <name evidence="3" type="ORF">UVI_02050730</name>
</gene>
<dbReference type="EMBL" id="BBTG02000037">
    <property type="protein sequence ID" value="GAO17589.1"/>
    <property type="molecule type" value="Genomic_DNA"/>
</dbReference>
<protein>
    <submittedName>
        <fullName evidence="3">Uncharacterized protein</fullName>
    </submittedName>
</protein>
<keyword evidence="2" id="KW-0732">Signal</keyword>
<evidence type="ECO:0000313" key="3">
    <source>
        <dbReference type="EMBL" id="GAO17589.1"/>
    </source>
</evidence>
<accession>A0A1B5L2E4</accession>
<reference evidence="4" key="1">
    <citation type="journal article" date="2016" name="Genome Announc.">
        <title>Genome sequence of Ustilaginoidea virens IPU010, a rice pathogenic fungus causing false smut.</title>
        <authorList>
            <person name="Kumagai T."/>
            <person name="Ishii T."/>
            <person name="Terai G."/>
            <person name="Umemura M."/>
            <person name="Machida M."/>
            <person name="Asai K."/>
        </authorList>
    </citation>
    <scope>NUCLEOTIDE SEQUENCE [LARGE SCALE GENOMIC DNA]</scope>
    <source>
        <strain evidence="4">IPU010</strain>
    </source>
</reference>
<feature type="chain" id="PRO_5008577653" evidence="2">
    <location>
        <begin position="19"/>
        <end position="292"/>
    </location>
</feature>
<evidence type="ECO:0000256" key="2">
    <source>
        <dbReference type="SAM" id="SignalP"/>
    </source>
</evidence>